<feature type="region of interest" description="Disordered" evidence="1">
    <location>
        <begin position="1"/>
        <end position="25"/>
    </location>
</feature>
<keyword evidence="3" id="KW-0540">Nuclease</keyword>
<accession>A0A9X1S8I8</accession>
<dbReference type="AlphaFoldDB" id="A0A9X1S8I8"/>
<dbReference type="GO" id="GO:0004519">
    <property type="term" value="F:endonuclease activity"/>
    <property type="evidence" value="ECO:0007669"/>
    <property type="project" value="UniProtKB-KW"/>
</dbReference>
<dbReference type="EMBL" id="JAJFZT010000005">
    <property type="protein sequence ID" value="MCC3272605.1"/>
    <property type="molecule type" value="Genomic_DNA"/>
</dbReference>
<feature type="domain" description="DUF222" evidence="2">
    <location>
        <begin position="19"/>
        <end position="74"/>
    </location>
</feature>
<reference evidence="3" key="1">
    <citation type="submission" date="2021-10" db="EMBL/GenBank/DDBJ databases">
        <title>Novel species in genus Arthrobacter.</title>
        <authorList>
            <person name="Liu Y."/>
        </authorList>
    </citation>
    <scope>NUCLEOTIDE SEQUENCE</scope>
    <source>
        <strain evidence="3">Zg-Y462</strain>
    </source>
</reference>
<dbReference type="Proteomes" id="UP001155145">
    <property type="component" value="Unassembled WGS sequence"/>
</dbReference>
<evidence type="ECO:0000313" key="4">
    <source>
        <dbReference type="Proteomes" id="UP001155145"/>
    </source>
</evidence>
<name>A0A9X1S8I8_9MICC</name>
<evidence type="ECO:0000259" key="2">
    <source>
        <dbReference type="Pfam" id="PF02720"/>
    </source>
</evidence>
<gene>
    <name evidence="3" type="ORF">LJ755_07660</name>
</gene>
<dbReference type="RefSeq" id="WP_227928696.1">
    <property type="nucleotide sequence ID" value="NZ_CP094984.1"/>
</dbReference>
<keyword evidence="3" id="KW-0378">Hydrolase</keyword>
<protein>
    <submittedName>
        <fullName evidence="3">HNH endonuclease</fullName>
    </submittedName>
</protein>
<dbReference type="InterPro" id="IPR003870">
    <property type="entry name" value="DUF222"/>
</dbReference>
<comment type="caution">
    <text evidence="3">The sequence shown here is derived from an EMBL/GenBank/DDBJ whole genome shotgun (WGS) entry which is preliminary data.</text>
</comment>
<evidence type="ECO:0000313" key="3">
    <source>
        <dbReference type="EMBL" id="MCC3272605.1"/>
    </source>
</evidence>
<dbReference type="Pfam" id="PF02720">
    <property type="entry name" value="DUF222"/>
    <property type="match status" value="1"/>
</dbReference>
<keyword evidence="3" id="KW-0255">Endonuclease</keyword>
<dbReference type="CDD" id="cd00085">
    <property type="entry name" value="HNHc"/>
    <property type="match status" value="1"/>
</dbReference>
<sequence length="156" mass="17288">MGFPGVPEARPERHSQRPGTAAFSGPLPVEDIRRLACDADLIPAVLGTSGQVLEMGRSARLFPPHIRKALFARDHGCTFPGCTIPGPWTEAHHVTFWEHGGGTGIANGALLRSFHHHLVHQGNWQVTMQSGIPWFRPPDYVDPDRRLLRNTYFQPG</sequence>
<dbReference type="InterPro" id="IPR003615">
    <property type="entry name" value="HNH_nuc"/>
</dbReference>
<proteinExistence type="predicted"/>
<organism evidence="3 4">
    <name type="scientific">Arthrobacter zhangbolii</name>
    <dbReference type="NCBI Taxonomy" id="2886936"/>
    <lineage>
        <taxon>Bacteria</taxon>
        <taxon>Bacillati</taxon>
        <taxon>Actinomycetota</taxon>
        <taxon>Actinomycetes</taxon>
        <taxon>Micrococcales</taxon>
        <taxon>Micrococcaceae</taxon>
        <taxon>Arthrobacter</taxon>
    </lineage>
</organism>
<evidence type="ECO:0000256" key="1">
    <source>
        <dbReference type="SAM" id="MobiDB-lite"/>
    </source>
</evidence>